<protein>
    <submittedName>
        <fullName evidence="1">Uncharacterized protein</fullName>
    </submittedName>
</protein>
<organism evidence="1">
    <name type="scientific">bioreactor metagenome</name>
    <dbReference type="NCBI Taxonomy" id="1076179"/>
    <lineage>
        <taxon>unclassified sequences</taxon>
        <taxon>metagenomes</taxon>
        <taxon>ecological metagenomes</taxon>
    </lineage>
</organism>
<dbReference type="AlphaFoldDB" id="A0A644XE91"/>
<dbReference type="EMBL" id="VSSQ01002273">
    <property type="protein sequence ID" value="MPM14409.1"/>
    <property type="molecule type" value="Genomic_DNA"/>
</dbReference>
<evidence type="ECO:0000313" key="1">
    <source>
        <dbReference type="EMBL" id="MPM14409.1"/>
    </source>
</evidence>
<accession>A0A644XE91</accession>
<name>A0A644XE91_9ZZZZ</name>
<reference evidence="1" key="1">
    <citation type="submission" date="2019-08" db="EMBL/GenBank/DDBJ databases">
        <authorList>
            <person name="Kucharzyk K."/>
            <person name="Murdoch R.W."/>
            <person name="Higgins S."/>
            <person name="Loffler F."/>
        </authorList>
    </citation>
    <scope>NUCLEOTIDE SEQUENCE</scope>
</reference>
<sequence>MLNGSISALHGFFHVACFGARREVRFTHRQPEHRGDGFFLLRLKVEEGSRNHAHVGVVVNGQRRAEAAVVDQVVVPLLDAGLACLNSRAVVGFYQRSCVACLVEFAFCV</sequence>
<comment type="caution">
    <text evidence="1">The sequence shown here is derived from an EMBL/GenBank/DDBJ whole genome shotgun (WGS) entry which is preliminary data.</text>
</comment>
<proteinExistence type="predicted"/>
<gene>
    <name evidence="1" type="ORF">SDC9_60771</name>
</gene>